<dbReference type="GO" id="GO:0008408">
    <property type="term" value="F:3'-5' exonuclease activity"/>
    <property type="evidence" value="ECO:0007669"/>
    <property type="project" value="InterPro"/>
</dbReference>
<dbReference type="InterPro" id="IPR002562">
    <property type="entry name" value="3'-5'_exonuclease_dom"/>
</dbReference>
<sequence>MTVGTTRRERIQEILRRWEHNLKVKNDKDATVYNIPADLKELFLNDDNPPEAYFDIFMAALDLETPTTYLFKLTFEAFKECKEAGTLQNVDVSAELQNRVFNTLLDKSTPKENETRQDRNLPKIFNYFVSVFKFDQLDKPLEAHLEMFLSENDYSSAGSLLAFGPLHLLDTVSDVLTDVIVPLFIIRQQEQLSVYDKIIKKLIKVSKNGRVFVAFLDNCMEESDDRRKKLVACYGGMPKDGHEALRDPKKVMKAYIKELDLSKKDFPNYLNKEALDDLFYRFVLYHPRRGEKPELTPEQFEDHVRNAMLHGPTLPNLFVKKLRDCNLHREAMKWEEFVKKPQVVKAEHHTPYGLDGFTVQFVATETSNNIGRLTEVIEDLKTGTIVAMDCENQSTYAAGERKIALLQFAFDKKVFVVDTHSLGSNSDLNSAWKRFFEIFFGSGKHQVFGFGLDGDISNIGKTYAPLKDIQKKNVIKTERLIPQLEKQLPNSEFFKDLNPKIGLKDLYKKCFPDQPEMDKSEQMSCFDRRPLRKAQLDYAARDVIVLLKIFEKFKEEAARETFNKCMESIC</sequence>
<dbReference type="GO" id="GO:0003676">
    <property type="term" value="F:nucleic acid binding"/>
    <property type="evidence" value="ECO:0007669"/>
    <property type="project" value="InterPro"/>
</dbReference>
<organism evidence="2 3">
    <name type="scientific">Steinernema hermaphroditum</name>
    <dbReference type="NCBI Taxonomy" id="289476"/>
    <lineage>
        <taxon>Eukaryota</taxon>
        <taxon>Metazoa</taxon>
        <taxon>Ecdysozoa</taxon>
        <taxon>Nematoda</taxon>
        <taxon>Chromadorea</taxon>
        <taxon>Rhabditida</taxon>
        <taxon>Tylenchina</taxon>
        <taxon>Panagrolaimomorpha</taxon>
        <taxon>Strongyloidoidea</taxon>
        <taxon>Steinernematidae</taxon>
        <taxon>Steinernema</taxon>
    </lineage>
</organism>
<accession>A0AA39HLR2</accession>
<dbReference type="Pfam" id="PF01612">
    <property type="entry name" value="DNA_pol_A_exo1"/>
    <property type="match status" value="1"/>
</dbReference>
<dbReference type="GO" id="GO:0006139">
    <property type="term" value="P:nucleobase-containing compound metabolic process"/>
    <property type="evidence" value="ECO:0007669"/>
    <property type="project" value="InterPro"/>
</dbReference>
<evidence type="ECO:0000259" key="1">
    <source>
        <dbReference type="SMART" id="SM00474"/>
    </source>
</evidence>
<dbReference type="PANTHER" id="PTHR47765">
    <property type="entry name" value="3'-5' EXONUCLEASE DOMAIN-CONTAINING PROTEIN"/>
    <property type="match status" value="1"/>
</dbReference>
<dbReference type="InterPro" id="IPR036397">
    <property type="entry name" value="RNaseH_sf"/>
</dbReference>
<dbReference type="PANTHER" id="PTHR47765:SF2">
    <property type="entry name" value="EXONUCLEASE MUT-7 HOMOLOG"/>
    <property type="match status" value="1"/>
</dbReference>
<dbReference type="Proteomes" id="UP001175271">
    <property type="component" value="Unassembled WGS sequence"/>
</dbReference>
<dbReference type="InterPro" id="IPR052408">
    <property type="entry name" value="Exonuclease_MUT-7-like"/>
</dbReference>
<dbReference type="InterPro" id="IPR012337">
    <property type="entry name" value="RNaseH-like_sf"/>
</dbReference>
<comment type="caution">
    <text evidence="2">The sequence shown here is derived from an EMBL/GenBank/DDBJ whole genome shotgun (WGS) entry which is preliminary data.</text>
</comment>
<evidence type="ECO:0000313" key="2">
    <source>
        <dbReference type="EMBL" id="KAK0408218.1"/>
    </source>
</evidence>
<dbReference type="SMART" id="SM00474">
    <property type="entry name" value="35EXOc"/>
    <property type="match status" value="1"/>
</dbReference>
<keyword evidence="3" id="KW-1185">Reference proteome</keyword>
<feature type="domain" description="3'-5' exonuclease" evidence="1">
    <location>
        <begin position="364"/>
        <end position="558"/>
    </location>
</feature>
<name>A0AA39HLR2_9BILA</name>
<gene>
    <name evidence="2" type="ORF">QR680_003837</name>
</gene>
<dbReference type="Gene3D" id="3.30.420.10">
    <property type="entry name" value="Ribonuclease H-like superfamily/Ribonuclease H"/>
    <property type="match status" value="1"/>
</dbReference>
<evidence type="ECO:0000313" key="3">
    <source>
        <dbReference type="Proteomes" id="UP001175271"/>
    </source>
</evidence>
<dbReference type="AlphaFoldDB" id="A0AA39HLR2"/>
<dbReference type="EMBL" id="JAUCMV010000003">
    <property type="protein sequence ID" value="KAK0408218.1"/>
    <property type="molecule type" value="Genomic_DNA"/>
</dbReference>
<proteinExistence type="predicted"/>
<protein>
    <recommendedName>
        <fullName evidence="1">3'-5' exonuclease domain-containing protein</fullName>
    </recommendedName>
</protein>
<reference evidence="2" key="1">
    <citation type="submission" date="2023-06" db="EMBL/GenBank/DDBJ databases">
        <title>Genomic analysis of the entomopathogenic nematode Steinernema hermaphroditum.</title>
        <authorList>
            <person name="Schwarz E.M."/>
            <person name="Heppert J.K."/>
            <person name="Baniya A."/>
            <person name="Schwartz H.T."/>
            <person name="Tan C.-H."/>
            <person name="Antoshechkin I."/>
            <person name="Sternberg P.W."/>
            <person name="Goodrich-Blair H."/>
            <person name="Dillman A.R."/>
        </authorList>
    </citation>
    <scope>NUCLEOTIDE SEQUENCE</scope>
    <source>
        <strain evidence="2">PS9179</strain>
        <tissue evidence="2">Whole animal</tissue>
    </source>
</reference>
<dbReference type="SUPFAM" id="SSF53098">
    <property type="entry name" value="Ribonuclease H-like"/>
    <property type="match status" value="1"/>
</dbReference>